<feature type="region of interest" description="Disordered" evidence="1">
    <location>
        <begin position="193"/>
        <end position="219"/>
    </location>
</feature>
<name>A0A1G7D1K9_9ACTO</name>
<dbReference type="AlphaFoldDB" id="A0A1G7D1K9"/>
<keyword evidence="3" id="KW-1185">Reference proteome</keyword>
<dbReference type="EMBL" id="FNAU01000009">
    <property type="protein sequence ID" value="SDE44615.1"/>
    <property type="molecule type" value="Genomic_DNA"/>
</dbReference>
<evidence type="ECO:0000313" key="2">
    <source>
        <dbReference type="EMBL" id="SDE44615.1"/>
    </source>
</evidence>
<reference evidence="3" key="1">
    <citation type="submission" date="2016-10" db="EMBL/GenBank/DDBJ databases">
        <authorList>
            <person name="Varghese N."/>
        </authorList>
    </citation>
    <scope>NUCLEOTIDE SEQUENCE [LARGE SCALE GENOMIC DNA]</scope>
    <source>
        <strain evidence="3">DSM 20639</strain>
    </source>
</reference>
<evidence type="ECO:0000256" key="1">
    <source>
        <dbReference type="SAM" id="MobiDB-lite"/>
    </source>
</evidence>
<protein>
    <recommendedName>
        <fullName evidence="4">NTF2-like N-terminal transpeptidase domain-containing protein</fullName>
    </recommendedName>
</protein>
<evidence type="ECO:0008006" key="4">
    <source>
        <dbReference type="Google" id="ProtNLM"/>
    </source>
</evidence>
<gene>
    <name evidence="2" type="ORF">SAMN05421878_10942</name>
</gene>
<dbReference type="Proteomes" id="UP000182744">
    <property type="component" value="Unassembled WGS sequence"/>
</dbReference>
<proteinExistence type="predicted"/>
<sequence length="379" mass="40600">MGGPGKRRPAGNNKRIVIGCVAVFVLALLFLLAAKAYSVYSQEKRYTPREVAEQYVSAIRDGRALDALALYDPYTEGENRALLSNEVYAATQRPSSLDITDVTETRKGVDVTVQAEQNGKAYTVVISLAKAETENSSRTEWKITSGFAGSIRLGETGKARRVNGVLIDTADAAAGTELAALPGIYNFQPAHNAASGATDSGAANSGAANSSDSSAADSSAANSGAISYVTWEGDASPEVIPAGSNKPARARIDLEARSNDAAGQRAVELFQERMRDCMEKTSARAGGKCPKALDVSPLGQVQNVKRTWVEEPRVSYELSGMGGKVLVEGGIMRAEYDYRFLSIGDWERQDAREENMFGTGRKPARFNFSVRDDGAVYLD</sequence>
<organism evidence="2 3">
    <name type="scientific">Actinobaculum suis</name>
    <dbReference type="NCBI Taxonomy" id="1657"/>
    <lineage>
        <taxon>Bacteria</taxon>
        <taxon>Bacillati</taxon>
        <taxon>Actinomycetota</taxon>
        <taxon>Actinomycetes</taxon>
        <taxon>Actinomycetales</taxon>
        <taxon>Actinomycetaceae</taxon>
        <taxon>Actinobaculum</taxon>
    </lineage>
</organism>
<accession>A0A1G7D1K9</accession>
<evidence type="ECO:0000313" key="3">
    <source>
        <dbReference type="Proteomes" id="UP000182744"/>
    </source>
</evidence>